<reference evidence="2" key="2">
    <citation type="submission" date="2020-10" db="UniProtKB">
        <authorList>
            <consortium name="WormBaseParasite"/>
        </authorList>
    </citation>
    <scope>IDENTIFICATION</scope>
</reference>
<dbReference type="Proteomes" id="UP000492821">
    <property type="component" value="Unassembled WGS sequence"/>
</dbReference>
<proteinExistence type="predicted"/>
<reference evidence="1" key="1">
    <citation type="journal article" date="2013" name="Genetics">
        <title>The draft genome and transcriptome of Panagrellus redivivus are shaped by the harsh demands of a free-living lifestyle.</title>
        <authorList>
            <person name="Srinivasan J."/>
            <person name="Dillman A.R."/>
            <person name="Macchietto M.G."/>
            <person name="Heikkinen L."/>
            <person name="Lakso M."/>
            <person name="Fracchia K.M."/>
            <person name="Antoshechkin I."/>
            <person name="Mortazavi A."/>
            <person name="Wong G."/>
            <person name="Sternberg P.W."/>
        </authorList>
    </citation>
    <scope>NUCLEOTIDE SEQUENCE [LARGE SCALE GENOMIC DNA]</scope>
    <source>
        <strain evidence="1">MT8872</strain>
    </source>
</reference>
<evidence type="ECO:0000313" key="1">
    <source>
        <dbReference type="Proteomes" id="UP000492821"/>
    </source>
</evidence>
<sequence length="215" mass="24185">MRCSKVSPKKPITPVMDLFALPTTVIEAIVSHLDTGSLHAFRNTSRQAAALTAFRGIQTHLLHIDPEARPGQIHSIQSKGKIVTTAALDAVLNTERVKVRHLLKIGSFHPADMELVADHIDSRFKSIVLEGYVNYKIFYSLIVPGKTVTMRLKDGIQLPASNSSRFWNYFPDQRISHVRRCFNSNHVFVKATYDEATDSHTLRVVPAPDWRPLYG</sequence>
<dbReference type="WBParaSite" id="Pan_g3247.t1">
    <property type="protein sequence ID" value="Pan_g3247.t1"/>
    <property type="gene ID" value="Pan_g3247"/>
</dbReference>
<name>A0A7E4ZYA8_PANRE</name>
<dbReference type="AlphaFoldDB" id="A0A7E4ZYA8"/>
<accession>A0A7E4ZYA8</accession>
<evidence type="ECO:0000313" key="2">
    <source>
        <dbReference type="WBParaSite" id="Pan_g3247.t1"/>
    </source>
</evidence>
<keyword evidence="1" id="KW-1185">Reference proteome</keyword>
<protein>
    <submittedName>
        <fullName evidence="2">F-box domain-containing protein</fullName>
    </submittedName>
</protein>
<organism evidence="1 2">
    <name type="scientific">Panagrellus redivivus</name>
    <name type="common">Microworm</name>
    <dbReference type="NCBI Taxonomy" id="6233"/>
    <lineage>
        <taxon>Eukaryota</taxon>
        <taxon>Metazoa</taxon>
        <taxon>Ecdysozoa</taxon>
        <taxon>Nematoda</taxon>
        <taxon>Chromadorea</taxon>
        <taxon>Rhabditida</taxon>
        <taxon>Tylenchina</taxon>
        <taxon>Panagrolaimomorpha</taxon>
        <taxon>Panagrolaimoidea</taxon>
        <taxon>Panagrolaimidae</taxon>
        <taxon>Panagrellus</taxon>
    </lineage>
</organism>